<dbReference type="Proteomes" id="UP001172386">
    <property type="component" value="Unassembled WGS sequence"/>
</dbReference>
<dbReference type="EMBL" id="JAPDRQ010000086">
    <property type="protein sequence ID" value="KAJ9655937.1"/>
    <property type="molecule type" value="Genomic_DNA"/>
</dbReference>
<keyword evidence="2" id="KW-1185">Reference proteome</keyword>
<comment type="caution">
    <text evidence="1">The sequence shown here is derived from an EMBL/GenBank/DDBJ whole genome shotgun (WGS) entry which is preliminary data.</text>
</comment>
<name>A0ACC3A641_9EURO</name>
<evidence type="ECO:0000313" key="2">
    <source>
        <dbReference type="Proteomes" id="UP001172386"/>
    </source>
</evidence>
<proteinExistence type="predicted"/>
<evidence type="ECO:0000313" key="1">
    <source>
        <dbReference type="EMBL" id="KAJ9655937.1"/>
    </source>
</evidence>
<gene>
    <name evidence="1" type="ORF">H2198_005285</name>
</gene>
<sequence length="377" mass="41494">MASSFTTTVPAGTTVTVRIIDSTSRITKLPFKALMGPSMPGLDDMPALPTWSFLIEHASGRKLLFDLGIPVDWQDTAPVVANRLKTNGWDIQVEKPTTEILEAGGVKPEDVEAIVWSHWHWDHIGNPSYFPPSTKVIVGPGFKDELLPAYPTGPKSNVRESDFAGRTLQEITFKESNTLNIGPFEALDYFHDGSFYLLNTPGHATGHLAGLARTTTSPSTFIFMGGDLTHHSGELRPSPHLPLPESIPSSQLPSLCQALSYTSVCPGAIFEALQTFEGRSREPARTTPFFDPAMGKDIPTAIETIKKTMEADADENVLYIFAHDAKVREVVKGNFFPGTVNAWKEKGWRDALLWRFLEDFEEAARRVKQGEGKGGKL</sequence>
<organism evidence="1 2">
    <name type="scientific">Neophaeococcomyces mojaviensis</name>
    <dbReference type="NCBI Taxonomy" id="3383035"/>
    <lineage>
        <taxon>Eukaryota</taxon>
        <taxon>Fungi</taxon>
        <taxon>Dikarya</taxon>
        <taxon>Ascomycota</taxon>
        <taxon>Pezizomycotina</taxon>
        <taxon>Eurotiomycetes</taxon>
        <taxon>Chaetothyriomycetidae</taxon>
        <taxon>Chaetothyriales</taxon>
        <taxon>Chaetothyriales incertae sedis</taxon>
        <taxon>Neophaeococcomyces</taxon>
    </lineage>
</organism>
<accession>A0ACC3A641</accession>
<reference evidence="1" key="1">
    <citation type="submission" date="2022-10" db="EMBL/GenBank/DDBJ databases">
        <title>Culturing micro-colonial fungi from biological soil crusts in the Mojave desert and describing Neophaeococcomyces mojavensis, and introducing the new genera and species Taxawa tesnikishii.</title>
        <authorList>
            <person name="Kurbessoian T."/>
            <person name="Stajich J.E."/>
        </authorList>
    </citation>
    <scope>NUCLEOTIDE SEQUENCE</scope>
    <source>
        <strain evidence="1">JES_112</strain>
    </source>
</reference>
<protein>
    <submittedName>
        <fullName evidence="1">Uncharacterized protein</fullName>
    </submittedName>
</protein>